<dbReference type="InterPro" id="IPR021621">
    <property type="entry name" value="Omp_AT"/>
</dbReference>
<dbReference type="OrthoDB" id="6080400at2"/>
<dbReference type="Pfam" id="PF11557">
    <property type="entry name" value="Omp_AT"/>
    <property type="match status" value="1"/>
</dbReference>
<dbReference type="AlphaFoldDB" id="V5FCZ8"/>
<comment type="caution">
    <text evidence="2">The sequence shown here is derived from an EMBL/GenBank/DDBJ whole genome shotgun (WGS) entry which is preliminary data.</text>
</comment>
<name>V5FCZ8_9VIBR</name>
<proteinExistence type="predicted"/>
<organism evidence="2 3">
    <name type="scientific">Vibrio halioticoli NBRC 102217</name>
    <dbReference type="NCBI Taxonomy" id="1219072"/>
    <lineage>
        <taxon>Bacteria</taxon>
        <taxon>Pseudomonadati</taxon>
        <taxon>Pseudomonadota</taxon>
        <taxon>Gammaproteobacteria</taxon>
        <taxon>Vibrionales</taxon>
        <taxon>Vibrionaceae</taxon>
        <taxon>Vibrio</taxon>
    </lineage>
</organism>
<reference evidence="2 3" key="1">
    <citation type="submission" date="2013-10" db="EMBL/GenBank/DDBJ databases">
        <authorList>
            <person name="Ichikawa N."/>
            <person name="Kimura A."/>
            <person name="Ohji S."/>
            <person name="Hosoyama A."/>
            <person name="Fujita N."/>
        </authorList>
    </citation>
    <scope>NUCLEOTIDE SEQUENCE [LARGE SCALE GENOMIC DNA]</scope>
    <source>
        <strain evidence="2 3">NBRC 102217</strain>
    </source>
</reference>
<sequence>MALLLTASAHADEVLRKILEQNFATAVLLSDSEAISFGFQDFDPNSFLTDNNDNIGSEESLELRKQITIYTIPYTLDLPAVPLSDGTSITQDLTFVGSYLETKRNISYGDDPLEPQDTSKEQNYTFATKYGAGYAFTDHLTLNTGIGTNLMYYRNDYTYRNSFSSFFREQLDGRAFNTDAWAFTVKPNIELHYTKPQDWGHWETFTELKFFYGVGWGEANEGNVGNPGGWYWINGIKGFYDIGHLGGYGQTVFTSLRRIDVGGDLEDPMGTTNYYEWSAGWVMSVPFLKDYIDNIGLGLNINYGSSLKGGTLVFLINEH</sequence>
<reference evidence="2 3" key="2">
    <citation type="submission" date="2013-11" db="EMBL/GenBank/DDBJ databases">
        <title>Whole genome shotgun sequence of Vibrio halioticoli NBRC 102217.</title>
        <authorList>
            <person name="Isaki S."/>
            <person name="Kimura A."/>
            <person name="Ohji S."/>
            <person name="Hosoyama A."/>
            <person name="Fujita N."/>
            <person name="Hashimoto M."/>
            <person name="Hosoyama Y."/>
            <person name="Yamazoe A."/>
        </authorList>
    </citation>
    <scope>NUCLEOTIDE SEQUENCE [LARGE SCALE GENOMIC DNA]</scope>
    <source>
        <strain evidence="2 3">NBRC 102217</strain>
    </source>
</reference>
<evidence type="ECO:0000313" key="2">
    <source>
        <dbReference type="EMBL" id="GAD89408.1"/>
    </source>
</evidence>
<dbReference type="Proteomes" id="UP000017800">
    <property type="component" value="Unassembled WGS sequence"/>
</dbReference>
<evidence type="ECO:0000259" key="1">
    <source>
        <dbReference type="Pfam" id="PF11557"/>
    </source>
</evidence>
<dbReference type="EMBL" id="BAUJ01000019">
    <property type="protein sequence ID" value="GAD89408.1"/>
    <property type="molecule type" value="Genomic_DNA"/>
</dbReference>
<evidence type="ECO:0000313" key="3">
    <source>
        <dbReference type="Proteomes" id="UP000017800"/>
    </source>
</evidence>
<dbReference type="eggNOG" id="COG4206">
    <property type="taxonomic scope" value="Bacteria"/>
</dbReference>
<protein>
    <recommendedName>
        <fullName evidence="1">Solitary outer membrane autotransporter-like beta-barrel domain-containing protein</fullName>
    </recommendedName>
</protein>
<accession>V5FCZ8</accession>
<gene>
    <name evidence="2" type="ORF">VHA01S_019_00850</name>
</gene>
<feature type="domain" description="Solitary outer membrane autotransporter-like beta-barrel" evidence="1">
    <location>
        <begin position="6"/>
        <end position="318"/>
    </location>
</feature>
<keyword evidence="3" id="KW-1185">Reference proteome</keyword>